<evidence type="ECO:0000256" key="4">
    <source>
        <dbReference type="ARBA" id="ARBA00007806"/>
    </source>
</evidence>
<dbReference type="OrthoDB" id="3237269at2759"/>
<dbReference type="GO" id="GO:0005975">
    <property type="term" value="P:carbohydrate metabolic process"/>
    <property type="evidence" value="ECO:0007669"/>
    <property type="project" value="InterPro"/>
</dbReference>
<keyword evidence="8" id="KW-0256">Endoplasmic reticulum</keyword>
<comment type="subcellular location">
    <subcellularLocation>
        <location evidence="2">Endoplasmic reticulum</location>
    </subcellularLocation>
</comment>
<evidence type="ECO:0000259" key="17">
    <source>
        <dbReference type="Pfam" id="PF21365"/>
    </source>
</evidence>
<evidence type="ECO:0000256" key="6">
    <source>
        <dbReference type="ARBA" id="ARBA00022729"/>
    </source>
</evidence>
<evidence type="ECO:0000313" key="18">
    <source>
        <dbReference type="EMBL" id="RPB27008.1"/>
    </source>
</evidence>
<dbReference type="AlphaFoldDB" id="A0A3N4LZB0"/>
<dbReference type="EMBL" id="ML121532">
    <property type="protein sequence ID" value="RPB27008.1"/>
    <property type="molecule type" value="Genomic_DNA"/>
</dbReference>
<dbReference type="Pfam" id="PF13802">
    <property type="entry name" value="Gal_mutarotas_2"/>
    <property type="match status" value="1"/>
</dbReference>
<evidence type="ECO:0000313" key="19">
    <source>
        <dbReference type="Proteomes" id="UP000267821"/>
    </source>
</evidence>
<proteinExistence type="inferred from homology"/>
<keyword evidence="7 12" id="KW-0378">Hydrolase</keyword>
<dbReference type="SUPFAM" id="SSF51445">
    <property type="entry name" value="(Trans)glycosidases"/>
    <property type="match status" value="1"/>
</dbReference>
<sequence>MNFLEGASPVRRAKATASTAAPSVLKLCCYSLVVFGAIFLQVTETVKHENFKICSQSGFCKRNRALADDATAAGSAWVSPYELEPASITMRNGKLKGTIWKTIDGQEERVELPLVFSFYEQGFVRLQIDEAKRLKGEIELRNGSKVRKERYHEAEKWALVPGLKLSTHAKHTTLEEAGVTRVHYGGITAFEAIIRHNPFEVRFLRDGEVHMVLNERNFLNMEHWRAKPEAKEDDVDNGEWDESFGGATDSKPRGPESVALDITFPGYAYVYGIPEHATSLALKETRGGEGNYNEPYRMYNADVFEYETDSPMTLYGSIPFMQAQRKGSTVGVLWLNAAETWVDVIKQKNNPLTFSTHDNSYKESTQTHWISESGILDLFVFLGPNASALYRDYGAITGYTTLPPMFSIAYHQCRWNYVSQDDVKTVDKKFDQFDIPYDVIWLDIEYTDEKKYFTWDPLTFSKPLDMVKGLDKRQRKLVAIIDPHIKKTDGYPVSSELTSRELAVKDKSSKIYDGWCWPGSSNWVDCFNPSTVSWWKEQFKFNKFVGSQRNVHIWNDMNEPSVFNGPETTMPKDNIFYDNWEHRDIHNLYGLTFHNATYSAVKERESQNEDKQLRPFVLTRSFFAGSQRTAAMWTGDNEAKWSHLQAAFPMLMAQGIAGMPFAGADVGGFFGNPSKELLTRWYQAGAFYPFFRAHAHIDAKRREPYLAGEPYVSIIREAVRLRYSLLPAWYSAFHRASWDGMPILRPMFVMFPDNEAGFSIDDQFFMGDTGLLVKPVVYEGAESVSIFLPDRQVYYDYKDFTIYKGESSNVEIKTPLERIPMLMRGGHVFVRRDRPRRSSGLMKYDPFTVVVSVGDEGVADGVLYLDDGETYAYKKGEFIHRSFIYNSAGNTLESRDLAPETANNRFVKNMKGVRIEKVILVGVKSGAVGKKGKVTVKSDGKTWDAKVTVEEGKDGKATVVVVRDPKVRYKFLALVITTSHN</sequence>
<dbReference type="PANTHER" id="PTHR22762">
    <property type="entry name" value="ALPHA-GLUCOSIDASE"/>
    <property type="match status" value="1"/>
</dbReference>
<dbReference type="InterPro" id="IPR017853">
    <property type="entry name" value="GH"/>
</dbReference>
<dbReference type="SUPFAM" id="SSF74650">
    <property type="entry name" value="Galactose mutarotase-like"/>
    <property type="match status" value="1"/>
</dbReference>
<dbReference type="InterPro" id="IPR011013">
    <property type="entry name" value="Gal_mutarotase_sf_dom"/>
</dbReference>
<dbReference type="Pfam" id="PF17137">
    <property type="entry name" value="DUF5110"/>
    <property type="match status" value="1"/>
</dbReference>
<dbReference type="GO" id="GO:0006491">
    <property type="term" value="P:N-glycan processing"/>
    <property type="evidence" value="ECO:0007669"/>
    <property type="project" value="TreeGrafter"/>
</dbReference>
<keyword evidence="9" id="KW-0325">Glycoprotein</keyword>
<gene>
    <name evidence="18" type="ORF">L211DRAFT_780391</name>
</gene>
<dbReference type="Pfam" id="PF21365">
    <property type="entry name" value="Glyco_hydro_31_3rd"/>
    <property type="match status" value="1"/>
</dbReference>
<dbReference type="GO" id="GO:0017177">
    <property type="term" value="C:glucosidase II complex"/>
    <property type="evidence" value="ECO:0007669"/>
    <property type="project" value="TreeGrafter"/>
</dbReference>
<evidence type="ECO:0000259" key="16">
    <source>
        <dbReference type="Pfam" id="PF17137"/>
    </source>
</evidence>
<dbReference type="Gene3D" id="2.60.40.1180">
    <property type="entry name" value="Golgi alpha-mannosidase II"/>
    <property type="match status" value="2"/>
</dbReference>
<dbReference type="STRING" id="1051890.A0A3N4LZB0"/>
<dbReference type="Gene3D" id="2.60.40.1760">
    <property type="entry name" value="glycosyl hydrolase (family 31)"/>
    <property type="match status" value="1"/>
</dbReference>
<evidence type="ECO:0000256" key="7">
    <source>
        <dbReference type="ARBA" id="ARBA00022801"/>
    </source>
</evidence>
<dbReference type="SUPFAM" id="SSF51011">
    <property type="entry name" value="Glycosyl hydrolase domain"/>
    <property type="match status" value="1"/>
</dbReference>
<dbReference type="InterPro" id="IPR013780">
    <property type="entry name" value="Glyco_hydro_b"/>
</dbReference>
<evidence type="ECO:0000256" key="12">
    <source>
        <dbReference type="RuleBase" id="RU361185"/>
    </source>
</evidence>
<dbReference type="GO" id="GO:0004558">
    <property type="term" value="F:alpha-1,4-glucosidase activity"/>
    <property type="evidence" value="ECO:0007669"/>
    <property type="project" value="UniProtKB-EC"/>
</dbReference>
<comment type="pathway">
    <text evidence="3">Glycan metabolism; N-glycan metabolism.</text>
</comment>
<dbReference type="InterPro" id="IPR025887">
    <property type="entry name" value="Glyco_hydro_31_N_dom"/>
</dbReference>
<organism evidence="18 19">
    <name type="scientific">Terfezia boudieri ATCC MYA-4762</name>
    <dbReference type="NCBI Taxonomy" id="1051890"/>
    <lineage>
        <taxon>Eukaryota</taxon>
        <taxon>Fungi</taxon>
        <taxon>Dikarya</taxon>
        <taxon>Ascomycota</taxon>
        <taxon>Pezizomycotina</taxon>
        <taxon>Pezizomycetes</taxon>
        <taxon>Pezizales</taxon>
        <taxon>Pezizaceae</taxon>
        <taxon>Terfezia</taxon>
    </lineage>
</organism>
<dbReference type="PANTHER" id="PTHR22762:SF54">
    <property type="entry name" value="BCDNA.GH04962"/>
    <property type="match status" value="1"/>
</dbReference>
<evidence type="ECO:0000256" key="2">
    <source>
        <dbReference type="ARBA" id="ARBA00004240"/>
    </source>
</evidence>
<feature type="domain" description="Glycosyl hydrolase family 31 C-terminal" evidence="17">
    <location>
        <begin position="740"/>
        <end position="828"/>
    </location>
</feature>
<evidence type="ECO:0000256" key="11">
    <source>
        <dbReference type="ARBA" id="ARBA00042895"/>
    </source>
</evidence>
<dbReference type="InParanoid" id="A0A3N4LZB0"/>
<protein>
    <recommendedName>
        <fullName evidence="5">alpha-glucosidase</fullName>
        <ecNumber evidence="5">3.2.1.20</ecNumber>
    </recommendedName>
    <alternativeName>
        <fullName evidence="11">Glucosidase II subunit alpha</fullName>
    </alternativeName>
</protein>
<feature type="region of interest" description="Disordered" evidence="13">
    <location>
        <begin position="228"/>
        <end position="252"/>
    </location>
</feature>
<dbReference type="InterPro" id="IPR048395">
    <property type="entry name" value="Glyco_hydro_31_C"/>
</dbReference>
<feature type="compositionally biased region" description="Acidic residues" evidence="13">
    <location>
        <begin position="231"/>
        <end position="242"/>
    </location>
</feature>
<dbReference type="EC" id="3.2.1.20" evidence="5"/>
<dbReference type="FunCoup" id="A0A3N4LZB0">
    <property type="interactions" value="947"/>
</dbReference>
<feature type="domain" description="DUF5110" evidence="16">
    <location>
        <begin position="859"/>
        <end position="892"/>
    </location>
</feature>
<dbReference type="Proteomes" id="UP000267821">
    <property type="component" value="Unassembled WGS sequence"/>
</dbReference>
<keyword evidence="6" id="KW-0732">Signal</keyword>
<keyword evidence="10 12" id="KW-0326">Glycosidase</keyword>
<name>A0A3N4LZB0_9PEZI</name>
<dbReference type="Gene3D" id="3.20.20.80">
    <property type="entry name" value="Glycosidases"/>
    <property type="match status" value="1"/>
</dbReference>
<feature type="domain" description="Glycoside hydrolase family 31 N-terminal" evidence="15">
    <location>
        <begin position="114"/>
        <end position="343"/>
    </location>
</feature>
<evidence type="ECO:0000256" key="10">
    <source>
        <dbReference type="ARBA" id="ARBA00023295"/>
    </source>
</evidence>
<reference evidence="18 19" key="1">
    <citation type="journal article" date="2018" name="Nat. Ecol. Evol.">
        <title>Pezizomycetes genomes reveal the molecular basis of ectomycorrhizal truffle lifestyle.</title>
        <authorList>
            <person name="Murat C."/>
            <person name="Payen T."/>
            <person name="Noel B."/>
            <person name="Kuo A."/>
            <person name="Morin E."/>
            <person name="Chen J."/>
            <person name="Kohler A."/>
            <person name="Krizsan K."/>
            <person name="Balestrini R."/>
            <person name="Da Silva C."/>
            <person name="Montanini B."/>
            <person name="Hainaut M."/>
            <person name="Levati E."/>
            <person name="Barry K.W."/>
            <person name="Belfiori B."/>
            <person name="Cichocki N."/>
            <person name="Clum A."/>
            <person name="Dockter R.B."/>
            <person name="Fauchery L."/>
            <person name="Guy J."/>
            <person name="Iotti M."/>
            <person name="Le Tacon F."/>
            <person name="Lindquist E.A."/>
            <person name="Lipzen A."/>
            <person name="Malagnac F."/>
            <person name="Mello A."/>
            <person name="Molinier V."/>
            <person name="Miyauchi S."/>
            <person name="Poulain J."/>
            <person name="Riccioni C."/>
            <person name="Rubini A."/>
            <person name="Sitrit Y."/>
            <person name="Splivallo R."/>
            <person name="Traeger S."/>
            <person name="Wang M."/>
            <person name="Zifcakova L."/>
            <person name="Wipf D."/>
            <person name="Zambonelli A."/>
            <person name="Paolocci F."/>
            <person name="Nowrousian M."/>
            <person name="Ottonello S."/>
            <person name="Baldrian P."/>
            <person name="Spatafora J.W."/>
            <person name="Henrissat B."/>
            <person name="Nagy L.G."/>
            <person name="Aury J.M."/>
            <person name="Wincker P."/>
            <person name="Grigoriev I.V."/>
            <person name="Bonfante P."/>
            <person name="Martin F.M."/>
        </authorList>
    </citation>
    <scope>NUCLEOTIDE SEQUENCE [LARGE SCALE GENOMIC DNA]</scope>
    <source>
        <strain evidence="18 19">ATCC MYA-4762</strain>
    </source>
</reference>
<dbReference type="CDD" id="cd14752">
    <property type="entry name" value="GH31_N"/>
    <property type="match status" value="1"/>
</dbReference>
<comment type="catalytic activity">
    <reaction evidence="1">
        <text>Hydrolysis of terminal, non-reducing (1-&gt;4)-linked alpha-D-glucose residues with release of alpha-D-glucose.</text>
        <dbReference type="EC" id="3.2.1.20"/>
    </reaction>
</comment>
<dbReference type="CDD" id="cd06603">
    <property type="entry name" value="GH31_GANC_GANAB_alpha"/>
    <property type="match status" value="1"/>
</dbReference>
<evidence type="ECO:0000256" key="13">
    <source>
        <dbReference type="SAM" id="MobiDB-lite"/>
    </source>
</evidence>
<evidence type="ECO:0000259" key="15">
    <source>
        <dbReference type="Pfam" id="PF13802"/>
    </source>
</evidence>
<evidence type="ECO:0000256" key="9">
    <source>
        <dbReference type="ARBA" id="ARBA00023180"/>
    </source>
</evidence>
<feature type="domain" description="Glycoside hydrolase family 31 TIM barrel" evidence="14">
    <location>
        <begin position="401"/>
        <end position="732"/>
    </location>
</feature>
<accession>A0A3N4LZB0</accession>
<dbReference type="InterPro" id="IPR000322">
    <property type="entry name" value="Glyco_hydro_31_TIM"/>
</dbReference>
<evidence type="ECO:0000256" key="3">
    <source>
        <dbReference type="ARBA" id="ARBA00004833"/>
    </source>
</evidence>
<evidence type="ECO:0000256" key="8">
    <source>
        <dbReference type="ARBA" id="ARBA00022824"/>
    </source>
</evidence>
<dbReference type="GO" id="GO:0030246">
    <property type="term" value="F:carbohydrate binding"/>
    <property type="evidence" value="ECO:0007669"/>
    <property type="project" value="InterPro"/>
</dbReference>
<evidence type="ECO:0000256" key="1">
    <source>
        <dbReference type="ARBA" id="ARBA00001657"/>
    </source>
</evidence>
<dbReference type="InterPro" id="IPR033403">
    <property type="entry name" value="DUF5110"/>
</dbReference>
<evidence type="ECO:0000259" key="14">
    <source>
        <dbReference type="Pfam" id="PF01055"/>
    </source>
</evidence>
<dbReference type="Pfam" id="PF01055">
    <property type="entry name" value="Glyco_hydro_31_2nd"/>
    <property type="match status" value="1"/>
</dbReference>
<evidence type="ECO:0000256" key="5">
    <source>
        <dbReference type="ARBA" id="ARBA00012741"/>
    </source>
</evidence>
<keyword evidence="19" id="KW-1185">Reference proteome</keyword>
<comment type="similarity">
    <text evidence="4 12">Belongs to the glycosyl hydrolase 31 family.</text>
</comment>